<dbReference type="EC" id="2.3.2.27" evidence="4"/>
<dbReference type="InterPro" id="IPR001245">
    <property type="entry name" value="Ser-Thr/Tyr_kinase_cat_dom"/>
</dbReference>
<dbReference type="PANTHER" id="PTHR45647">
    <property type="entry name" value="OS02G0152300 PROTEIN"/>
    <property type="match status" value="1"/>
</dbReference>
<organism evidence="11 12">
    <name type="scientific">Rehmannia glutinosa</name>
    <name type="common">Chinese foxglove</name>
    <dbReference type="NCBI Taxonomy" id="99300"/>
    <lineage>
        <taxon>Eukaryota</taxon>
        <taxon>Viridiplantae</taxon>
        <taxon>Streptophyta</taxon>
        <taxon>Embryophyta</taxon>
        <taxon>Tracheophyta</taxon>
        <taxon>Spermatophyta</taxon>
        <taxon>Magnoliopsida</taxon>
        <taxon>eudicotyledons</taxon>
        <taxon>Gunneridae</taxon>
        <taxon>Pentapetalae</taxon>
        <taxon>asterids</taxon>
        <taxon>lamiids</taxon>
        <taxon>Lamiales</taxon>
        <taxon>Orobanchaceae</taxon>
        <taxon>Rehmannieae</taxon>
        <taxon>Rehmannia</taxon>
    </lineage>
</organism>
<keyword evidence="6" id="KW-0833">Ubl conjugation pathway</keyword>
<evidence type="ECO:0000259" key="9">
    <source>
        <dbReference type="PROSITE" id="PS50011"/>
    </source>
</evidence>
<accession>A0ABR0WVW4</accession>
<evidence type="ECO:0000256" key="4">
    <source>
        <dbReference type="ARBA" id="ARBA00012483"/>
    </source>
</evidence>
<dbReference type="SMART" id="SM00504">
    <property type="entry name" value="Ubox"/>
    <property type="match status" value="1"/>
</dbReference>
<dbReference type="SUPFAM" id="SSF57850">
    <property type="entry name" value="RING/U-box"/>
    <property type="match status" value="1"/>
</dbReference>
<feature type="domain" description="U-box" evidence="10">
    <location>
        <begin position="714"/>
        <end position="788"/>
    </location>
</feature>
<reference evidence="11 12" key="1">
    <citation type="journal article" date="2021" name="Comput. Struct. Biotechnol. J.">
        <title>De novo genome assembly of the potent medicinal plant Rehmannia glutinosa using nanopore technology.</title>
        <authorList>
            <person name="Ma L."/>
            <person name="Dong C."/>
            <person name="Song C."/>
            <person name="Wang X."/>
            <person name="Zheng X."/>
            <person name="Niu Y."/>
            <person name="Chen S."/>
            <person name="Feng W."/>
        </authorList>
    </citation>
    <scope>NUCLEOTIDE SEQUENCE [LARGE SCALE GENOMIC DNA]</scope>
    <source>
        <strain evidence="11">DH-2019</strain>
    </source>
</reference>
<dbReference type="SUPFAM" id="SSF56112">
    <property type="entry name" value="Protein kinase-like (PK-like)"/>
    <property type="match status" value="1"/>
</dbReference>
<dbReference type="InterPro" id="IPR011009">
    <property type="entry name" value="Kinase-like_dom_sf"/>
</dbReference>
<dbReference type="Pfam" id="PF07714">
    <property type="entry name" value="PK_Tyr_Ser-Thr"/>
    <property type="match status" value="1"/>
</dbReference>
<feature type="region of interest" description="Disordered" evidence="8">
    <location>
        <begin position="207"/>
        <end position="228"/>
    </location>
</feature>
<dbReference type="CDD" id="cd16655">
    <property type="entry name" value="RING-Ubox_WDSUB1-like"/>
    <property type="match status" value="1"/>
</dbReference>
<dbReference type="Pfam" id="PF04564">
    <property type="entry name" value="U-box"/>
    <property type="match status" value="1"/>
</dbReference>
<evidence type="ECO:0000256" key="3">
    <source>
        <dbReference type="ARBA" id="ARBA00004906"/>
    </source>
</evidence>
<dbReference type="InterPro" id="IPR003613">
    <property type="entry name" value="Ubox_domain"/>
</dbReference>
<dbReference type="InterPro" id="IPR051348">
    <property type="entry name" value="U-box_ubiquitin_ligases"/>
</dbReference>
<evidence type="ECO:0000256" key="1">
    <source>
        <dbReference type="ARBA" id="ARBA00000900"/>
    </source>
</evidence>
<evidence type="ECO:0000256" key="6">
    <source>
        <dbReference type="ARBA" id="ARBA00022786"/>
    </source>
</evidence>
<dbReference type="EMBL" id="JABTTQ020000008">
    <property type="protein sequence ID" value="KAK6150340.1"/>
    <property type="molecule type" value="Genomic_DNA"/>
</dbReference>
<evidence type="ECO:0000259" key="10">
    <source>
        <dbReference type="PROSITE" id="PS51698"/>
    </source>
</evidence>
<evidence type="ECO:0000313" key="11">
    <source>
        <dbReference type="EMBL" id="KAK6150340.1"/>
    </source>
</evidence>
<dbReference type="Gene3D" id="1.10.510.10">
    <property type="entry name" value="Transferase(Phosphotransferase) domain 1"/>
    <property type="match status" value="1"/>
</dbReference>
<evidence type="ECO:0000256" key="5">
    <source>
        <dbReference type="ARBA" id="ARBA00022679"/>
    </source>
</evidence>
<protein>
    <recommendedName>
        <fullName evidence="4">RING-type E3 ubiquitin transferase</fullName>
        <ecNumber evidence="4">2.3.2.27</ecNumber>
    </recommendedName>
</protein>
<name>A0ABR0WVW4_REHGL</name>
<comment type="caution">
    <text evidence="11">The sequence shown here is derived from an EMBL/GenBank/DDBJ whole genome shotgun (WGS) entry which is preliminary data.</text>
</comment>
<evidence type="ECO:0000256" key="8">
    <source>
        <dbReference type="SAM" id="MobiDB-lite"/>
    </source>
</evidence>
<comment type="catalytic activity">
    <reaction evidence="1">
        <text>S-ubiquitinyl-[E2 ubiquitin-conjugating enzyme]-L-cysteine + [acceptor protein]-L-lysine = [E2 ubiquitin-conjugating enzyme]-L-cysteine + N(6)-ubiquitinyl-[acceptor protein]-L-lysine.</text>
        <dbReference type="EC" id="2.3.2.27"/>
    </reaction>
</comment>
<keyword evidence="5" id="KW-0808">Transferase</keyword>
<dbReference type="PROSITE" id="PS51698">
    <property type="entry name" value="U_BOX"/>
    <property type="match status" value="1"/>
</dbReference>
<comment type="pathway">
    <text evidence="3">Protein modification; protein ubiquitination.</text>
</comment>
<evidence type="ECO:0000313" key="12">
    <source>
        <dbReference type="Proteomes" id="UP001318860"/>
    </source>
</evidence>
<feature type="coiled-coil region" evidence="7">
    <location>
        <begin position="272"/>
        <end position="306"/>
    </location>
</feature>
<keyword evidence="7" id="KW-0175">Coiled coil</keyword>
<evidence type="ECO:0000256" key="7">
    <source>
        <dbReference type="SAM" id="Coils"/>
    </source>
</evidence>
<sequence length="790" mass="89829">MEIQPREKVYVAIGTEWYDGFSTLQWALRKWCSHNITIVILHATNSICKDYVYTPLGKLPTSSVSEQKLKFLEKTEEANRDKILSQYIAFCGKVEAEVIKIEKNEQPLHKQILEIILSFRITKLVMSFAFMKSSSWKSRTAISGSFYVLRHKPDFCELFVICGGRLVFLRGENDEGFVEDDRGFMLAKLKEKNNSFKNWLGKIFPENAANNSPDSPSSSRSNDSSPHQWEKFSQDIEQYVNELLCLHEDEGEINGANAILKENSTALCIPENMDAAERMQVLKSRIQNAQDTIQLNKKQANAAKARREKAEWAISICNTRAVELEDCLNEEVVKNVDLTKELEIRNEELNELQSEMEQKRSKLNSILELQKELSGKLHLSSSAKARAEVRLEKAVRTRAEMVQEIEKLRKHRDVLQRRIEFCREKDAIGKVSKSNGVGFDFREFSAADIVAATEDFSGCLRLKYGGRWTNVYRGRINHITVAVRMYNSANAQTMEDFKTKVKLHSQVRHPNVLAMIGFCSQLNCIVYEYTHNGSLYDALFSTERSCKRKNHPLSWHARIRIAAEICSALGFLHKAKPKPIIHGNLKPSKVLLDRNNIAKINGLKGSCSYDKPNIKSDIQAYGNLVLQLLTGKNWAVKIQTSTAIESLDHLAGEWPMDLAMELCGIAMRCLSENDIVTMPMREINDVRERADLLVANGELFVPVEEDIDVADLSNVPSAFLCPIYQDVMKNPHLAADGFSYELEAIDEWLKTGHDTSPMTNLRLTHKLLTPNHTLRSLIQDWHNKTSATPS</sequence>
<dbReference type="PROSITE" id="PS50011">
    <property type="entry name" value="PROTEIN_KINASE_DOM"/>
    <property type="match status" value="1"/>
</dbReference>
<dbReference type="Proteomes" id="UP001318860">
    <property type="component" value="Unassembled WGS sequence"/>
</dbReference>
<feature type="coiled-coil region" evidence="7">
    <location>
        <begin position="335"/>
        <end position="425"/>
    </location>
</feature>
<dbReference type="InterPro" id="IPR013083">
    <property type="entry name" value="Znf_RING/FYVE/PHD"/>
</dbReference>
<feature type="compositionally biased region" description="Low complexity" evidence="8">
    <location>
        <begin position="210"/>
        <end position="226"/>
    </location>
</feature>
<dbReference type="InterPro" id="IPR000719">
    <property type="entry name" value="Prot_kinase_dom"/>
</dbReference>
<proteinExistence type="predicted"/>
<evidence type="ECO:0000256" key="2">
    <source>
        <dbReference type="ARBA" id="ARBA00003861"/>
    </source>
</evidence>
<dbReference type="PANTHER" id="PTHR45647:SF56">
    <property type="entry name" value="U-BOX DOMAIN-CONTAINING PROTEIN 50-RELATED"/>
    <property type="match status" value="1"/>
</dbReference>
<dbReference type="Gene3D" id="3.30.200.20">
    <property type="entry name" value="Phosphorylase Kinase, domain 1"/>
    <property type="match status" value="1"/>
</dbReference>
<feature type="domain" description="Protein kinase" evidence="9">
    <location>
        <begin position="457"/>
        <end position="790"/>
    </location>
</feature>
<keyword evidence="12" id="KW-1185">Reference proteome</keyword>
<gene>
    <name evidence="11" type="ORF">DH2020_015272</name>
</gene>
<dbReference type="Gene3D" id="3.30.40.10">
    <property type="entry name" value="Zinc/RING finger domain, C3HC4 (zinc finger)"/>
    <property type="match status" value="1"/>
</dbReference>
<comment type="function">
    <text evidence="2">Functions as an E3 ubiquitin ligase.</text>
</comment>